<name>A0A2M4DLA8_ANODA</name>
<proteinExistence type="predicted"/>
<dbReference type="AlphaFoldDB" id="A0A2M4DLA8"/>
<protein>
    <submittedName>
        <fullName evidence="1">Putative secreted protein</fullName>
    </submittedName>
</protein>
<dbReference type="EMBL" id="GGFL01014165">
    <property type="protein sequence ID" value="MBW78343.1"/>
    <property type="molecule type" value="Transcribed_RNA"/>
</dbReference>
<sequence length="68" mass="7258">MAPPKHALCQLAITCAPHQLHSGLARGAGNKDSIHPIEGGLVALACPFVDSQNGCYYQYTSTHVLRDI</sequence>
<evidence type="ECO:0000313" key="1">
    <source>
        <dbReference type="EMBL" id="MBW78343.1"/>
    </source>
</evidence>
<reference evidence="1" key="1">
    <citation type="submission" date="2018-01" db="EMBL/GenBank/DDBJ databases">
        <title>An insight into the sialome of Amazonian anophelines.</title>
        <authorList>
            <person name="Ribeiro J.M."/>
            <person name="Scarpassa V."/>
            <person name="Calvo E."/>
        </authorList>
    </citation>
    <scope>NUCLEOTIDE SEQUENCE</scope>
</reference>
<accession>A0A2M4DLA8</accession>
<organism evidence="1">
    <name type="scientific">Anopheles darlingi</name>
    <name type="common">Mosquito</name>
    <dbReference type="NCBI Taxonomy" id="43151"/>
    <lineage>
        <taxon>Eukaryota</taxon>
        <taxon>Metazoa</taxon>
        <taxon>Ecdysozoa</taxon>
        <taxon>Arthropoda</taxon>
        <taxon>Hexapoda</taxon>
        <taxon>Insecta</taxon>
        <taxon>Pterygota</taxon>
        <taxon>Neoptera</taxon>
        <taxon>Endopterygota</taxon>
        <taxon>Diptera</taxon>
        <taxon>Nematocera</taxon>
        <taxon>Culicoidea</taxon>
        <taxon>Culicidae</taxon>
        <taxon>Anophelinae</taxon>
        <taxon>Anopheles</taxon>
    </lineage>
</organism>